<dbReference type="InterPro" id="IPR011051">
    <property type="entry name" value="RmlC_Cupin_sf"/>
</dbReference>
<gene>
    <name evidence="6" type="ORF">SPIL2461_LOCUS10265</name>
</gene>
<evidence type="ECO:0008006" key="8">
    <source>
        <dbReference type="Google" id="ProtNLM"/>
    </source>
</evidence>
<dbReference type="PROSITE" id="PS51257">
    <property type="entry name" value="PROKAR_LIPOPROTEIN"/>
    <property type="match status" value="1"/>
</dbReference>
<dbReference type="PANTHER" id="PTHR43212">
    <property type="entry name" value="QUERCETIN 2,3-DIOXYGENASE"/>
    <property type="match status" value="1"/>
</dbReference>
<name>A0A812R2J6_SYMPI</name>
<dbReference type="Gene3D" id="2.60.120.10">
    <property type="entry name" value="Jelly Rolls"/>
    <property type="match status" value="2"/>
</dbReference>
<feature type="chain" id="PRO_5033022746" description="Quercetin 2,3-dioxygenase" evidence="3">
    <location>
        <begin position="27"/>
        <end position="314"/>
    </location>
</feature>
<dbReference type="PANTHER" id="PTHR43212:SF3">
    <property type="entry name" value="QUERCETIN 2,3-DIOXYGENASE"/>
    <property type="match status" value="1"/>
</dbReference>
<dbReference type="CDD" id="cd02910">
    <property type="entry name" value="cupin_Yhhw_N"/>
    <property type="match status" value="1"/>
</dbReference>
<organism evidence="6 7">
    <name type="scientific">Symbiodinium pilosum</name>
    <name type="common">Dinoflagellate</name>
    <dbReference type="NCBI Taxonomy" id="2952"/>
    <lineage>
        <taxon>Eukaryota</taxon>
        <taxon>Sar</taxon>
        <taxon>Alveolata</taxon>
        <taxon>Dinophyceae</taxon>
        <taxon>Suessiales</taxon>
        <taxon>Symbiodiniaceae</taxon>
        <taxon>Symbiodinium</taxon>
    </lineage>
</organism>
<evidence type="ECO:0000256" key="1">
    <source>
        <dbReference type="ARBA" id="ARBA00008416"/>
    </source>
</evidence>
<feature type="domain" description="Quercetin 2,3-dioxygenase C-terminal cupin" evidence="5">
    <location>
        <begin position="221"/>
        <end position="304"/>
    </location>
</feature>
<dbReference type="AlphaFoldDB" id="A0A812R2J6"/>
<dbReference type="Pfam" id="PF17954">
    <property type="entry name" value="Pirin_C_2"/>
    <property type="match status" value="1"/>
</dbReference>
<evidence type="ECO:0000259" key="5">
    <source>
        <dbReference type="Pfam" id="PF17954"/>
    </source>
</evidence>
<reference evidence="6" key="1">
    <citation type="submission" date="2021-02" db="EMBL/GenBank/DDBJ databases">
        <authorList>
            <person name="Dougan E. K."/>
            <person name="Rhodes N."/>
            <person name="Thang M."/>
            <person name="Chan C."/>
        </authorList>
    </citation>
    <scope>NUCLEOTIDE SEQUENCE</scope>
</reference>
<dbReference type="InterPro" id="IPR014710">
    <property type="entry name" value="RmlC-like_jellyroll"/>
</dbReference>
<evidence type="ECO:0000256" key="2">
    <source>
        <dbReference type="RuleBase" id="RU003457"/>
    </source>
</evidence>
<proteinExistence type="inferred from homology"/>
<keyword evidence="7" id="KW-1185">Reference proteome</keyword>
<feature type="signal peptide" evidence="3">
    <location>
        <begin position="1"/>
        <end position="26"/>
    </location>
</feature>
<evidence type="ECO:0000313" key="6">
    <source>
        <dbReference type="EMBL" id="CAE7416274.1"/>
    </source>
</evidence>
<dbReference type="InterPro" id="IPR003829">
    <property type="entry name" value="Pirin_N_dom"/>
</dbReference>
<sequence length="314" mass="34664">MHPSRLPSFCCVLVSLACQAVPKTFSCPARRGRGEACQGSVNVVPEPRLFASEPHPRWFGNPGNPLPGTFESKGWSNQNWLKSRFHFRFAEYSHGPGQFGVLKVMNDDLVQPRRGFGAHPHRDMEIVTFVVQGSLTHQDSTGIEETIGRGGIQYMTAGTGVVHSERNLQDHPLRFIQSWIVPRERGQRPNYGSMHGGATANKSRLNTWFHAASDVARPQPTPVKLNQDCNVYVIELSRSKIGPPLTIELGRQAYLLCVEGDVLLADGDGQRHSLHQHDGAELKGPLLVEPSAGAEGSLVLVFEMQISEDTRGEF</sequence>
<dbReference type="OrthoDB" id="198735at2759"/>
<comment type="similarity">
    <text evidence="1 2">Belongs to the pirin family.</text>
</comment>
<dbReference type="SUPFAM" id="SSF51182">
    <property type="entry name" value="RmlC-like cupins"/>
    <property type="match status" value="1"/>
</dbReference>
<protein>
    <recommendedName>
        <fullName evidence="8">Quercetin 2,3-dioxygenase</fullName>
    </recommendedName>
</protein>
<evidence type="ECO:0000256" key="3">
    <source>
        <dbReference type="SAM" id="SignalP"/>
    </source>
</evidence>
<dbReference type="InterPro" id="IPR041602">
    <property type="entry name" value="Quercetinase_C"/>
</dbReference>
<evidence type="ECO:0000259" key="4">
    <source>
        <dbReference type="Pfam" id="PF02678"/>
    </source>
</evidence>
<evidence type="ECO:0000313" key="7">
    <source>
        <dbReference type="Proteomes" id="UP000649617"/>
    </source>
</evidence>
<dbReference type="Proteomes" id="UP000649617">
    <property type="component" value="Unassembled WGS sequence"/>
</dbReference>
<accession>A0A812R2J6</accession>
<dbReference type="Pfam" id="PF02678">
    <property type="entry name" value="Pirin"/>
    <property type="match status" value="1"/>
</dbReference>
<dbReference type="EMBL" id="CAJNIZ010018802">
    <property type="protein sequence ID" value="CAE7416274.1"/>
    <property type="molecule type" value="Genomic_DNA"/>
</dbReference>
<dbReference type="InterPro" id="IPR012093">
    <property type="entry name" value="Pirin"/>
</dbReference>
<keyword evidence="3" id="KW-0732">Signal</keyword>
<comment type="caution">
    <text evidence="6">The sequence shown here is derived from an EMBL/GenBank/DDBJ whole genome shotgun (WGS) entry which is preliminary data.</text>
</comment>
<feature type="domain" description="Pirin N-terminal" evidence="4">
    <location>
        <begin position="77"/>
        <end position="180"/>
    </location>
</feature>